<dbReference type="PROSITE" id="PS00163">
    <property type="entry name" value="FUMARATE_LYASES"/>
    <property type="match status" value="1"/>
</dbReference>
<dbReference type="InterPro" id="IPR000362">
    <property type="entry name" value="Fumarate_lyase_fam"/>
</dbReference>
<evidence type="ECO:0000256" key="3">
    <source>
        <dbReference type="ARBA" id="ARBA00025012"/>
    </source>
</evidence>
<dbReference type="InterPro" id="IPR020557">
    <property type="entry name" value="Fumarate_lyase_CS"/>
</dbReference>
<dbReference type="PANTHER" id="PTHR43172">
    <property type="entry name" value="ADENYLOSUCCINATE LYASE"/>
    <property type="match status" value="1"/>
</dbReference>
<dbReference type="Pfam" id="PF08328">
    <property type="entry name" value="ASL_C"/>
    <property type="match status" value="1"/>
</dbReference>
<evidence type="ECO:0000256" key="2">
    <source>
        <dbReference type="ARBA" id="ARBA00023239"/>
    </source>
</evidence>
<dbReference type="Gene3D" id="1.10.275.10">
    <property type="entry name" value="Fumarase/aspartase (N-terminal domain)"/>
    <property type="match status" value="1"/>
</dbReference>
<protein>
    <submittedName>
        <fullName evidence="6">Adenylosuccinate lyase</fullName>
    </submittedName>
</protein>
<dbReference type="InterPro" id="IPR022761">
    <property type="entry name" value="Fumarate_lyase_N"/>
</dbReference>
<reference evidence="6 7" key="1">
    <citation type="journal article" date="2016" name="Nat. Commun.">
        <title>Thousands of microbial genomes shed light on interconnected biogeochemical processes in an aquifer system.</title>
        <authorList>
            <person name="Anantharaman K."/>
            <person name="Brown C.T."/>
            <person name="Hug L.A."/>
            <person name="Sharon I."/>
            <person name="Castelle C.J."/>
            <person name="Probst A.J."/>
            <person name="Thomas B.C."/>
            <person name="Singh A."/>
            <person name="Wilkins M.J."/>
            <person name="Karaoz U."/>
            <person name="Brodie E.L."/>
            <person name="Williams K.H."/>
            <person name="Hubbard S.S."/>
            <person name="Banfield J.F."/>
        </authorList>
    </citation>
    <scope>NUCLEOTIDE SEQUENCE [LARGE SCALE GENOMIC DNA]</scope>
</reference>
<proteinExistence type="predicted"/>
<dbReference type="Gene3D" id="1.10.40.30">
    <property type="entry name" value="Fumarase/aspartase (C-terminal domain)"/>
    <property type="match status" value="1"/>
</dbReference>
<dbReference type="STRING" id="1802114.A2719_01820"/>
<dbReference type="Pfam" id="PF00206">
    <property type="entry name" value="Lyase_1"/>
    <property type="match status" value="1"/>
</dbReference>
<evidence type="ECO:0000256" key="1">
    <source>
        <dbReference type="ARBA" id="ARBA00022755"/>
    </source>
</evidence>
<evidence type="ECO:0000313" key="6">
    <source>
        <dbReference type="EMBL" id="OGZ43079.1"/>
    </source>
</evidence>
<accession>A0A1G2FYE8</accession>
<dbReference type="InterPro" id="IPR013539">
    <property type="entry name" value="PurB_C"/>
</dbReference>
<feature type="domain" description="Adenylosuccinate lyase PurB C-terminal" evidence="5">
    <location>
        <begin position="317"/>
        <end position="425"/>
    </location>
</feature>
<comment type="function">
    <text evidence="3">Catalyzes two reactions in de novo purine nucleotide biosynthesis. Catalyzes the breakdown of 5-aminoimidazole- (N-succinylocarboxamide) ribotide (SAICAR or 2-[5-amino-1-(5-phospho-beta-D-ribosyl)imidazole-4-carboxamido]succinate) to 5-aminoimidazole-4-carboxamide ribotide (AICAR or 5-amino-1-(5-phospho-beta-D-ribosyl)imidazole-4-carboxamide) and fumarate, and of adenylosuccinate (ADS or N(6)-(1,2-dicarboxyethyl)-AMP) to adenosine monophosphate (AMP) and fumarate.</text>
</comment>
<dbReference type="EMBL" id="MHNK01000020">
    <property type="protein sequence ID" value="OGZ43079.1"/>
    <property type="molecule type" value="Genomic_DNA"/>
</dbReference>
<evidence type="ECO:0000313" key="7">
    <source>
        <dbReference type="Proteomes" id="UP000177480"/>
    </source>
</evidence>
<name>A0A1G2FYE8_9BACT</name>
<dbReference type="Gene3D" id="1.20.200.10">
    <property type="entry name" value="Fumarase/aspartase (Central domain)"/>
    <property type="match status" value="1"/>
</dbReference>
<dbReference type="GO" id="GO:0005829">
    <property type="term" value="C:cytosol"/>
    <property type="evidence" value="ECO:0007669"/>
    <property type="project" value="TreeGrafter"/>
</dbReference>
<dbReference type="GO" id="GO:0006188">
    <property type="term" value="P:IMP biosynthetic process"/>
    <property type="evidence" value="ECO:0007669"/>
    <property type="project" value="InterPro"/>
</dbReference>
<evidence type="ECO:0000259" key="5">
    <source>
        <dbReference type="Pfam" id="PF08328"/>
    </source>
</evidence>
<dbReference type="GO" id="GO:0004018">
    <property type="term" value="F:N6-(1,2-dicarboxyethyl)AMP AMP-lyase (fumarate-forming) activity"/>
    <property type="evidence" value="ECO:0007669"/>
    <property type="project" value="InterPro"/>
</dbReference>
<organism evidence="6 7">
    <name type="scientific">Candidatus Ryanbacteria bacterium RIFCSPHIGHO2_01_FULL_45_22</name>
    <dbReference type="NCBI Taxonomy" id="1802114"/>
    <lineage>
        <taxon>Bacteria</taxon>
        <taxon>Candidatus Ryaniibacteriota</taxon>
    </lineage>
</organism>
<dbReference type="CDD" id="cd01595">
    <property type="entry name" value="Adenylsuccinate_lyase_like"/>
    <property type="match status" value="1"/>
</dbReference>
<dbReference type="InterPro" id="IPR024083">
    <property type="entry name" value="Fumarase/histidase_N"/>
</dbReference>
<dbReference type="InterPro" id="IPR008948">
    <property type="entry name" value="L-Aspartase-like"/>
</dbReference>
<dbReference type="GO" id="GO:0044208">
    <property type="term" value="P:'de novo' AMP biosynthetic process"/>
    <property type="evidence" value="ECO:0007669"/>
    <property type="project" value="TreeGrafter"/>
</dbReference>
<gene>
    <name evidence="6" type="ORF">A2719_01820</name>
</gene>
<keyword evidence="1" id="KW-0658">Purine biosynthesis</keyword>
<keyword evidence="2 6" id="KW-0456">Lyase</keyword>
<evidence type="ECO:0000259" key="4">
    <source>
        <dbReference type="Pfam" id="PF00206"/>
    </source>
</evidence>
<dbReference type="SUPFAM" id="SSF48557">
    <property type="entry name" value="L-aspartase-like"/>
    <property type="match status" value="1"/>
</dbReference>
<dbReference type="PRINTS" id="PR00149">
    <property type="entry name" value="FUMRATELYASE"/>
</dbReference>
<comment type="caution">
    <text evidence="6">The sequence shown here is derived from an EMBL/GenBank/DDBJ whole genome shotgun (WGS) entry which is preliminary data.</text>
</comment>
<dbReference type="PANTHER" id="PTHR43172:SF1">
    <property type="entry name" value="ADENYLOSUCCINATE LYASE"/>
    <property type="match status" value="1"/>
</dbReference>
<sequence length="458" mass="50940">MKTRDQFDSLSPVDYRYWDEEVAKYLSENGFTRYKLLVELALVKVLYRRGICPEIAVQEVETACGQVTTEEVYEEEDRIRHDIRALVNCVRAKVSEGAKPYIHMTATSYDIIDPANAARYKDVVQKVLVPSLVKLEGVLIATTLREAETVQVGRTHGQHAVPITFGFALSGYVSRLGGSIEALKSLAAELPGKFSGAVGAYNASSLFFDDPEGFEAEVLAELGLAPAEHSTQIVPPEALTRLFCEVTIAAGVLANLSDDMRNLQRTEIGEVGEEFEAAQVGSSTMPQKRNPINFENAKSCWKIVAPRIVTVFMDQISEHQRDLTNSASARTYGEVIAYVVSTAKRLTRTMKKLTVDRANLERNLAMQKGLVVAEPLYIILAAQGHPDAHEKVRTLTLQAQREARPLEEVVVGDVEMKDYLERMTPYQRQIISNPFLYTGIATKKAKTVAEKWQQKLGL</sequence>
<feature type="domain" description="Fumarate lyase N-terminal" evidence="4">
    <location>
        <begin position="56"/>
        <end position="298"/>
    </location>
</feature>
<dbReference type="AlphaFoldDB" id="A0A1G2FYE8"/>
<dbReference type="GO" id="GO:0070626">
    <property type="term" value="F:(S)-2-(5-amino-1-(5-phospho-D-ribosyl)imidazole-4-carboxamido) succinate lyase (fumarate-forming) activity"/>
    <property type="evidence" value="ECO:0007669"/>
    <property type="project" value="TreeGrafter"/>
</dbReference>
<dbReference type="Proteomes" id="UP000177480">
    <property type="component" value="Unassembled WGS sequence"/>
</dbReference>